<dbReference type="CDD" id="cd00082">
    <property type="entry name" value="HisKA"/>
    <property type="match status" value="1"/>
</dbReference>
<evidence type="ECO:0000256" key="1">
    <source>
        <dbReference type="ARBA" id="ARBA00000085"/>
    </source>
</evidence>
<evidence type="ECO:0000259" key="7">
    <source>
        <dbReference type="PROSITE" id="PS50109"/>
    </source>
</evidence>
<evidence type="ECO:0000313" key="8">
    <source>
        <dbReference type="EMBL" id="BAY55975.1"/>
    </source>
</evidence>
<evidence type="ECO:0000256" key="6">
    <source>
        <dbReference type="ARBA" id="ARBA00023012"/>
    </source>
</evidence>
<protein>
    <recommendedName>
        <fullName evidence="2">histidine kinase</fullName>
        <ecNumber evidence="2">2.7.13.3</ecNumber>
    </recommendedName>
</protein>
<dbReference type="PRINTS" id="PR00344">
    <property type="entry name" value="BCTRLSENSOR"/>
</dbReference>
<keyword evidence="6" id="KW-0902">Two-component regulatory system</keyword>
<dbReference type="Pfam" id="PF02518">
    <property type="entry name" value="HATPase_c"/>
    <property type="match status" value="1"/>
</dbReference>
<dbReference type="InterPro" id="IPR003661">
    <property type="entry name" value="HisK_dim/P_dom"/>
</dbReference>
<comment type="catalytic activity">
    <reaction evidence="1">
        <text>ATP + protein L-histidine = ADP + protein N-phospho-L-histidine.</text>
        <dbReference type="EC" id="2.7.13.3"/>
    </reaction>
</comment>
<dbReference type="Proteomes" id="UP000217895">
    <property type="component" value="Chromosome"/>
</dbReference>
<sequence length="411" mass="45822">MLMPTSSEFIELCRSQIALLTQALGASLSVIYLTEELVESSQARLIPVAAYPDNSVALERSNRLALPSSDIPELDLVTTGLVQPRQLVLPLIHEELVFGLLVTEREDRPWTTWERSQVERVASTLALACVMDQRAQWLDQAQRQHRSMQTQQHDVLDNLLHQLKSPVTALRTFGKLLVKRLQPEDPNRNIAGSILRESDRVQELLQQFDQAIDLNPVDALSENPIRPIPLLPAGVLTASSLELAPCSIHEILLPLVETARAIAQDRNLLLRTEIPQFLPLVSANSGALREVLSNLIDNALKYTPSGGEVHIRAYSHYDRICIWVSDTGLGIPPEDLEHLFERHYRGVQAKGDIPGTGLGLAIARRLVEQMNGSIQGFSPLKKEGWIPQGIQPPKQGTSFLVILQTHRERES</sequence>
<dbReference type="AlphaFoldDB" id="A0A1Z4JGT1"/>
<dbReference type="PANTHER" id="PTHR43711">
    <property type="entry name" value="TWO-COMPONENT HISTIDINE KINASE"/>
    <property type="match status" value="1"/>
</dbReference>
<dbReference type="SMART" id="SM00387">
    <property type="entry name" value="HATPase_c"/>
    <property type="match status" value="1"/>
</dbReference>
<evidence type="ECO:0000313" key="9">
    <source>
        <dbReference type="Proteomes" id="UP000217895"/>
    </source>
</evidence>
<dbReference type="InterPro" id="IPR050736">
    <property type="entry name" value="Sensor_HK_Regulatory"/>
</dbReference>
<dbReference type="Gene3D" id="1.10.287.130">
    <property type="match status" value="1"/>
</dbReference>
<dbReference type="PROSITE" id="PS50109">
    <property type="entry name" value="HIS_KIN"/>
    <property type="match status" value="1"/>
</dbReference>
<dbReference type="InterPro" id="IPR003018">
    <property type="entry name" value="GAF"/>
</dbReference>
<dbReference type="InterPro" id="IPR003594">
    <property type="entry name" value="HATPase_dom"/>
</dbReference>
<keyword evidence="5 8" id="KW-0418">Kinase</keyword>
<dbReference type="Pfam" id="PF00512">
    <property type="entry name" value="HisKA"/>
    <property type="match status" value="1"/>
</dbReference>
<accession>A0A1Z4JGT1</accession>
<keyword evidence="4" id="KW-0808">Transferase</keyword>
<organism evidence="8 9">
    <name type="scientific">Leptolyngbya boryana NIES-2135</name>
    <dbReference type="NCBI Taxonomy" id="1973484"/>
    <lineage>
        <taxon>Bacteria</taxon>
        <taxon>Bacillati</taxon>
        <taxon>Cyanobacteriota</taxon>
        <taxon>Cyanophyceae</taxon>
        <taxon>Leptolyngbyales</taxon>
        <taxon>Leptolyngbyaceae</taxon>
        <taxon>Leptolyngbya group</taxon>
        <taxon>Leptolyngbya</taxon>
    </lineage>
</organism>
<dbReference type="Pfam" id="PF01590">
    <property type="entry name" value="GAF"/>
    <property type="match status" value="1"/>
</dbReference>
<dbReference type="InterPro" id="IPR005467">
    <property type="entry name" value="His_kinase_dom"/>
</dbReference>
<dbReference type="PANTHER" id="PTHR43711:SF26">
    <property type="entry name" value="SENSOR HISTIDINE KINASE RCSC"/>
    <property type="match status" value="1"/>
</dbReference>
<dbReference type="Gene3D" id="3.30.565.10">
    <property type="entry name" value="Histidine kinase-like ATPase, C-terminal domain"/>
    <property type="match status" value="1"/>
</dbReference>
<dbReference type="GO" id="GO:0000155">
    <property type="term" value="F:phosphorelay sensor kinase activity"/>
    <property type="evidence" value="ECO:0007669"/>
    <property type="project" value="InterPro"/>
</dbReference>
<feature type="domain" description="Histidine kinase" evidence="7">
    <location>
        <begin position="158"/>
        <end position="407"/>
    </location>
</feature>
<dbReference type="SMART" id="SM00388">
    <property type="entry name" value="HisKA"/>
    <property type="match status" value="1"/>
</dbReference>
<dbReference type="SUPFAM" id="SSF55781">
    <property type="entry name" value="GAF domain-like"/>
    <property type="match status" value="1"/>
</dbReference>
<dbReference type="SUPFAM" id="SSF47384">
    <property type="entry name" value="Homodimeric domain of signal transducing histidine kinase"/>
    <property type="match status" value="1"/>
</dbReference>
<gene>
    <name evidence="8" type="ORF">NIES2135_28020</name>
</gene>
<keyword evidence="3" id="KW-0597">Phosphoprotein</keyword>
<evidence type="ECO:0000256" key="4">
    <source>
        <dbReference type="ARBA" id="ARBA00022679"/>
    </source>
</evidence>
<dbReference type="EMBL" id="AP018203">
    <property type="protein sequence ID" value="BAY55975.1"/>
    <property type="molecule type" value="Genomic_DNA"/>
</dbReference>
<evidence type="ECO:0000256" key="2">
    <source>
        <dbReference type="ARBA" id="ARBA00012438"/>
    </source>
</evidence>
<name>A0A1Z4JGT1_LEPBY</name>
<reference evidence="8 9" key="1">
    <citation type="submission" date="2017-06" db="EMBL/GenBank/DDBJ databases">
        <title>Genome sequencing of cyanobaciteial culture collection at National Institute for Environmental Studies (NIES).</title>
        <authorList>
            <person name="Hirose Y."/>
            <person name="Shimura Y."/>
            <person name="Fujisawa T."/>
            <person name="Nakamura Y."/>
            <person name="Kawachi M."/>
        </authorList>
    </citation>
    <scope>NUCLEOTIDE SEQUENCE [LARGE SCALE GENOMIC DNA]</scope>
    <source>
        <strain evidence="8 9">NIES-2135</strain>
    </source>
</reference>
<dbReference type="InterPro" id="IPR036097">
    <property type="entry name" value="HisK_dim/P_sf"/>
</dbReference>
<proteinExistence type="predicted"/>
<dbReference type="InterPro" id="IPR004358">
    <property type="entry name" value="Sig_transdc_His_kin-like_C"/>
</dbReference>
<dbReference type="InterPro" id="IPR036890">
    <property type="entry name" value="HATPase_C_sf"/>
</dbReference>
<dbReference type="CDD" id="cd00075">
    <property type="entry name" value="HATPase"/>
    <property type="match status" value="1"/>
</dbReference>
<evidence type="ECO:0000256" key="5">
    <source>
        <dbReference type="ARBA" id="ARBA00022777"/>
    </source>
</evidence>
<dbReference type="SUPFAM" id="SSF55874">
    <property type="entry name" value="ATPase domain of HSP90 chaperone/DNA topoisomerase II/histidine kinase"/>
    <property type="match status" value="1"/>
</dbReference>
<dbReference type="EC" id="2.7.13.3" evidence="2"/>
<evidence type="ECO:0000256" key="3">
    <source>
        <dbReference type="ARBA" id="ARBA00022553"/>
    </source>
</evidence>
<keyword evidence="9" id="KW-1185">Reference proteome</keyword>